<dbReference type="EMBL" id="QUTA01006914">
    <property type="protein sequence ID" value="RHY09100.1"/>
    <property type="molecule type" value="Genomic_DNA"/>
</dbReference>
<dbReference type="SUPFAM" id="SSF50156">
    <property type="entry name" value="PDZ domain-like"/>
    <property type="match status" value="1"/>
</dbReference>
<organism evidence="11 12">
    <name type="scientific">Aphanomyces astaci</name>
    <name type="common">Crayfish plague agent</name>
    <dbReference type="NCBI Taxonomy" id="112090"/>
    <lineage>
        <taxon>Eukaryota</taxon>
        <taxon>Sar</taxon>
        <taxon>Stramenopiles</taxon>
        <taxon>Oomycota</taxon>
        <taxon>Saprolegniomycetes</taxon>
        <taxon>Saprolegniales</taxon>
        <taxon>Verrucalvaceae</taxon>
        <taxon>Aphanomyces</taxon>
    </lineage>
</organism>
<dbReference type="PROSITE" id="PS51758">
    <property type="entry name" value="LETM1_RBD"/>
    <property type="match status" value="1"/>
</dbReference>
<keyword evidence="4 9" id="KW-1133">Transmembrane helix</keyword>
<dbReference type="PANTHER" id="PTHR14009">
    <property type="entry name" value="LEUCINE ZIPPER-EF-HAND CONTAINING TRANSMEMBRANE PROTEIN"/>
    <property type="match status" value="1"/>
</dbReference>
<dbReference type="VEuPathDB" id="FungiDB:H257_00516"/>
<keyword evidence="2 9" id="KW-0812">Transmembrane</keyword>
<dbReference type="GO" id="GO:0043022">
    <property type="term" value="F:ribosome binding"/>
    <property type="evidence" value="ECO:0007669"/>
    <property type="project" value="InterPro"/>
</dbReference>
<gene>
    <name evidence="11" type="ORF">DYB25_008877</name>
</gene>
<dbReference type="AlphaFoldDB" id="A0A397AMQ4"/>
<evidence type="ECO:0000256" key="2">
    <source>
        <dbReference type="ARBA" id="ARBA00022692"/>
    </source>
</evidence>
<dbReference type="InterPro" id="IPR044202">
    <property type="entry name" value="LETM1/MDM38-like"/>
</dbReference>
<keyword evidence="3" id="KW-0999">Mitochondrion inner membrane</keyword>
<dbReference type="Pfam" id="PF17820">
    <property type="entry name" value="PDZ_6"/>
    <property type="match status" value="1"/>
</dbReference>
<keyword evidence="5 7" id="KW-0496">Mitochondrion</keyword>
<dbReference type="PANTHER" id="PTHR14009:SF1">
    <property type="entry name" value="MITOCHONDRIAL PROTON_CALCIUM EXCHANGER PROTEIN"/>
    <property type="match status" value="1"/>
</dbReference>
<evidence type="ECO:0000313" key="11">
    <source>
        <dbReference type="EMBL" id="RHY09100.1"/>
    </source>
</evidence>
<dbReference type="InterPro" id="IPR036034">
    <property type="entry name" value="PDZ_sf"/>
</dbReference>
<dbReference type="VEuPathDB" id="FungiDB:H257_00514"/>
<evidence type="ECO:0000256" key="5">
    <source>
        <dbReference type="ARBA" id="ARBA00023128"/>
    </source>
</evidence>
<evidence type="ECO:0000256" key="6">
    <source>
        <dbReference type="ARBA" id="ARBA00023136"/>
    </source>
</evidence>
<name>A0A397AMQ4_APHAT</name>
<comment type="caution">
    <text evidence="11">The sequence shown here is derived from an EMBL/GenBank/DDBJ whole genome shotgun (WGS) entry which is preliminary data.</text>
</comment>
<dbReference type="InterPro" id="IPR041489">
    <property type="entry name" value="PDZ_6"/>
</dbReference>
<proteinExistence type="predicted"/>
<reference evidence="11 12" key="1">
    <citation type="submission" date="2018-08" db="EMBL/GenBank/DDBJ databases">
        <title>Aphanomyces genome sequencing and annotation.</title>
        <authorList>
            <person name="Minardi D."/>
            <person name="Oidtmann B."/>
            <person name="Van Der Giezen M."/>
            <person name="Studholme D.J."/>
        </authorList>
    </citation>
    <scope>NUCLEOTIDE SEQUENCE [LARGE SCALE GENOMIC DNA]</scope>
    <source>
        <strain evidence="11 12">Yx</strain>
    </source>
</reference>
<keyword evidence="6 9" id="KW-0472">Membrane</keyword>
<comment type="subcellular location">
    <subcellularLocation>
        <location evidence="1">Mitochondrion inner membrane</location>
        <topology evidence="1">Single-pass membrane protein</topology>
    </subcellularLocation>
</comment>
<feature type="transmembrane region" description="Helical" evidence="9">
    <location>
        <begin position="68"/>
        <end position="90"/>
    </location>
</feature>
<evidence type="ECO:0000259" key="10">
    <source>
        <dbReference type="PROSITE" id="PS51758"/>
    </source>
</evidence>
<accession>A0A397AMQ4</accession>
<evidence type="ECO:0000256" key="1">
    <source>
        <dbReference type="ARBA" id="ARBA00004434"/>
    </source>
</evidence>
<feature type="region of interest" description="Disordered" evidence="8">
    <location>
        <begin position="273"/>
        <end position="296"/>
    </location>
</feature>
<evidence type="ECO:0000313" key="12">
    <source>
        <dbReference type="Proteomes" id="UP000266239"/>
    </source>
</evidence>
<dbReference type="InterPro" id="IPR033122">
    <property type="entry name" value="LETM1-like_RBD"/>
</dbReference>
<dbReference type="GO" id="GO:0030003">
    <property type="term" value="P:intracellular monoatomic cation homeostasis"/>
    <property type="evidence" value="ECO:0007669"/>
    <property type="project" value="TreeGrafter"/>
</dbReference>
<evidence type="ECO:0000256" key="7">
    <source>
        <dbReference type="PROSITE-ProRule" id="PRU01094"/>
    </source>
</evidence>
<protein>
    <recommendedName>
        <fullName evidence="10">Letm1 RBD domain-containing protein</fullName>
    </recommendedName>
</protein>
<sequence length="714" mass="79322">MSTESPSAFQRLKKNVLDPFTLGAKELVRENREAWASRAKLQTTPGVVLTRREMFVLRQAPRDLLKSLPLLIAFAVPIAGYLAPVMGYFYPKWTLPWQFWTPTQKAQFFEEDVRQKESFYKDISQLVASVDTANTFLRDAAASYTKDSSEDKMDPKTLPAFRDLFASPAALSALSTPHLKLLVQATSASPFVKVITYLPKTHLVQRLEKRAGEITVDDHLLLQPGAVDVLSSAELVFACEERGLVVASYNDEDAYPLRALSMGFLDLFGPPQESRRSKDSLPSVASTRPDKHRGADTFQAPVDLNTAWRYFRHDLTSHHDAGFHLVLPCLKADSNSHTTACGMCVRIVDLDVHLRIQYAPLFPSIFHHHNVRIPHVVATSMPPWDAASNIATFAFTSECHGMSILPPKFTSASVSLVLPRHAVFSMLRLVHMDQGMVVVSDVQPRSAAAVAGIRPGFRLVHVNDEDVTSVHQLYTLTTSTPSSPSSSYLSLHFAESDRHGDSLYQVTLHGSTDNVIFDWSRCGIKCRRVLDMVFVMEVGCSPYAQHCGTRVPFMGFEAVSEFISGSPRFRLPLTLDLLDTTHEVYMALVDTERRLSTASLRLFHMDKATEQLRMLFVTVHSAVLVPLGLADVHDTCGLAALGLATRRALLPFLLATSRRPQAPDFVRLVKTLQSQFRRASALGPVAAQFVSIVLYTCCCADDGVVSRESHTLIR</sequence>
<feature type="domain" description="Letm1 RBD" evidence="10">
    <location>
        <begin position="97"/>
        <end position="335"/>
    </location>
</feature>
<dbReference type="Pfam" id="PF07766">
    <property type="entry name" value="LETM1_RBD"/>
    <property type="match status" value="1"/>
</dbReference>
<evidence type="ECO:0000256" key="3">
    <source>
        <dbReference type="ARBA" id="ARBA00022792"/>
    </source>
</evidence>
<dbReference type="Proteomes" id="UP000266239">
    <property type="component" value="Unassembled WGS sequence"/>
</dbReference>
<dbReference type="Gene3D" id="2.30.42.10">
    <property type="match status" value="1"/>
</dbReference>
<evidence type="ECO:0000256" key="9">
    <source>
        <dbReference type="SAM" id="Phobius"/>
    </source>
</evidence>
<evidence type="ECO:0000256" key="4">
    <source>
        <dbReference type="ARBA" id="ARBA00022989"/>
    </source>
</evidence>
<evidence type="ECO:0000256" key="8">
    <source>
        <dbReference type="SAM" id="MobiDB-lite"/>
    </source>
</evidence>
<dbReference type="GO" id="GO:0005743">
    <property type="term" value="C:mitochondrial inner membrane"/>
    <property type="evidence" value="ECO:0007669"/>
    <property type="project" value="UniProtKB-SubCell"/>
</dbReference>